<reference evidence="3" key="1">
    <citation type="submission" date="2018-09" db="EMBL/GenBank/DDBJ databases">
        <title>The complete genome of Acinetobacter sp. strain WCHAc010005.</title>
        <authorList>
            <person name="Hu Y."/>
            <person name="Long H."/>
            <person name="Feng Y."/>
            <person name="Zong Z."/>
        </authorList>
    </citation>
    <scope>NUCLEOTIDE SEQUENCE [LARGE SCALE GENOMIC DNA]</scope>
    <source>
        <strain evidence="3">WCHAc010005</strain>
    </source>
</reference>
<evidence type="ECO:0000256" key="1">
    <source>
        <dbReference type="SAM" id="Phobius"/>
    </source>
</evidence>
<keyword evidence="1" id="KW-0812">Transmembrane</keyword>
<dbReference type="AlphaFoldDB" id="A0A3B7LV09"/>
<feature type="transmembrane region" description="Helical" evidence="1">
    <location>
        <begin position="63"/>
        <end position="85"/>
    </location>
</feature>
<organism evidence="2 3">
    <name type="scientific">Acinetobacter chinensis</name>
    <dbReference type="NCBI Taxonomy" id="2004650"/>
    <lineage>
        <taxon>Bacteria</taxon>
        <taxon>Pseudomonadati</taxon>
        <taxon>Pseudomonadota</taxon>
        <taxon>Gammaproteobacteria</taxon>
        <taxon>Moraxellales</taxon>
        <taxon>Moraxellaceae</taxon>
        <taxon>Acinetobacter</taxon>
    </lineage>
</organism>
<feature type="transmembrane region" description="Helical" evidence="1">
    <location>
        <begin position="97"/>
        <end position="115"/>
    </location>
</feature>
<keyword evidence="1" id="KW-1133">Transmembrane helix</keyword>
<keyword evidence="1" id="KW-0472">Membrane</keyword>
<evidence type="ECO:0000313" key="2">
    <source>
        <dbReference type="EMBL" id="AXY56586.1"/>
    </source>
</evidence>
<sequence length="127" mass="14952">MKSWAKFIFIPLISYSLFSIITTLFGFQPSIDSITSILVLLFSLIALIIILPYAMLRLAPKAPYLATFCYMSVLWGIFCAVRYYFLQQSFVQDMQPFIWSGLVIMLLAMGFYFFFQDPRFKTQYRRE</sequence>
<gene>
    <name evidence="2" type="ORF">CDG60_08410</name>
</gene>
<dbReference type="Proteomes" id="UP000263753">
    <property type="component" value="Chromosome"/>
</dbReference>
<dbReference type="EMBL" id="CP032134">
    <property type="protein sequence ID" value="AXY56586.1"/>
    <property type="molecule type" value="Genomic_DNA"/>
</dbReference>
<feature type="transmembrane region" description="Helical" evidence="1">
    <location>
        <begin position="7"/>
        <end position="27"/>
    </location>
</feature>
<feature type="transmembrane region" description="Helical" evidence="1">
    <location>
        <begin position="33"/>
        <end position="56"/>
    </location>
</feature>
<dbReference type="KEGG" id="achi:CDG60_08410"/>
<accession>A0A3B7LV09</accession>
<dbReference type="RefSeq" id="WP_087511679.1">
    <property type="nucleotide sequence ID" value="NZ_CP032134.1"/>
</dbReference>
<protein>
    <submittedName>
        <fullName evidence="2">Uncharacterized protein</fullName>
    </submittedName>
</protein>
<name>A0A3B7LV09_9GAMM</name>
<proteinExistence type="predicted"/>
<evidence type="ECO:0000313" key="3">
    <source>
        <dbReference type="Proteomes" id="UP000263753"/>
    </source>
</evidence>